<evidence type="ECO:0000259" key="1">
    <source>
        <dbReference type="PROSITE" id="PS50987"/>
    </source>
</evidence>
<gene>
    <name evidence="2" type="ORF">COV41_01230</name>
</gene>
<protein>
    <recommendedName>
        <fullName evidence="1">HTH arsR-type domain-containing protein</fullName>
    </recommendedName>
</protein>
<dbReference type="InterPro" id="IPR036388">
    <property type="entry name" value="WH-like_DNA-bd_sf"/>
</dbReference>
<name>A0A2H0PYD0_9BACT</name>
<dbReference type="Gene3D" id="1.10.10.10">
    <property type="entry name" value="Winged helix-like DNA-binding domain superfamily/Winged helix DNA-binding domain"/>
    <property type="match status" value="1"/>
</dbReference>
<organism evidence="2 3">
    <name type="scientific">Candidatus Brennerbacteria bacterium CG11_big_fil_rev_8_21_14_0_20_43_10</name>
    <dbReference type="NCBI Taxonomy" id="1974523"/>
    <lineage>
        <taxon>Bacteria</taxon>
        <taxon>Candidatus Brenneribacteriota</taxon>
    </lineage>
</organism>
<comment type="caution">
    <text evidence="2">The sequence shown here is derived from an EMBL/GenBank/DDBJ whole genome shotgun (WGS) entry which is preliminary data.</text>
</comment>
<dbReference type="InterPro" id="IPR036390">
    <property type="entry name" value="WH_DNA-bd_sf"/>
</dbReference>
<dbReference type="Proteomes" id="UP000236846">
    <property type="component" value="Unassembled WGS sequence"/>
</dbReference>
<dbReference type="InterPro" id="IPR001845">
    <property type="entry name" value="HTH_ArsR_DNA-bd_dom"/>
</dbReference>
<dbReference type="EMBL" id="PCXE01000019">
    <property type="protein sequence ID" value="PIR26546.1"/>
    <property type="molecule type" value="Genomic_DNA"/>
</dbReference>
<dbReference type="CDD" id="cd00090">
    <property type="entry name" value="HTH_ARSR"/>
    <property type="match status" value="1"/>
</dbReference>
<evidence type="ECO:0000313" key="3">
    <source>
        <dbReference type="Proteomes" id="UP000236846"/>
    </source>
</evidence>
<reference evidence="2 3" key="1">
    <citation type="submission" date="2017-09" db="EMBL/GenBank/DDBJ databases">
        <title>Depth-based differentiation of microbial function through sediment-hosted aquifers and enrichment of novel symbionts in the deep terrestrial subsurface.</title>
        <authorList>
            <person name="Probst A.J."/>
            <person name="Ladd B."/>
            <person name="Jarett J.K."/>
            <person name="Geller-Mcgrath D.E."/>
            <person name="Sieber C.M."/>
            <person name="Emerson J.B."/>
            <person name="Anantharaman K."/>
            <person name="Thomas B.C."/>
            <person name="Malmstrom R."/>
            <person name="Stieglmeier M."/>
            <person name="Klingl A."/>
            <person name="Woyke T."/>
            <person name="Ryan C.M."/>
            <person name="Banfield J.F."/>
        </authorList>
    </citation>
    <scope>NUCLEOTIDE SEQUENCE [LARGE SCALE GENOMIC DNA]</scope>
    <source>
        <strain evidence="2">CG11_big_fil_rev_8_21_14_0_20_43_10</strain>
    </source>
</reference>
<dbReference type="SMART" id="SM00418">
    <property type="entry name" value="HTH_ARSR"/>
    <property type="match status" value="1"/>
</dbReference>
<accession>A0A2H0PYD0</accession>
<feature type="domain" description="HTH arsR-type" evidence="1">
    <location>
        <begin position="4"/>
        <end position="94"/>
    </location>
</feature>
<dbReference type="InterPro" id="IPR011991">
    <property type="entry name" value="ArsR-like_HTH"/>
</dbReference>
<dbReference type="GO" id="GO:0003700">
    <property type="term" value="F:DNA-binding transcription factor activity"/>
    <property type="evidence" value="ECO:0007669"/>
    <property type="project" value="InterPro"/>
</dbReference>
<sequence length="94" mass="11054">MDKENKQAFSKLEKIVKGFSNHWRIEILMLLDREPELSVVEIVEMLNMNYKTASEHIRRMALAGLIAKRYDNANVRHKLTSRGEAILKFLRILE</sequence>
<evidence type="ECO:0000313" key="2">
    <source>
        <dbReference type="EMBL" id="PIR26546.1"/>
    </source>
</evidence>
<proteinExistence type="predicted"/>
<dbReference type="Pfam" id="PF01022">
    <property type="entry name" value="HTH_5"/>
    <property type="match status" value="1"/>
</dbReference>
<dbReference type="SUPFAM" id="SSF46785">
    <property type="entry name" value="Winged helix' DNA-binding domain"/>
    <property type="match status" value="1"/>
</dbReference>
<dbReference type="AlphaFoldDB" id="A0A2H0PYD0"/>
<dbReference type="PROSITE" id="PS50987">
    <property type="entry name" value="HTH_ARSR_2"/>
    <property type="match status" value="1"/>
</dbReference>